<sequence length="88" mass="9644">MSQQDVQQEVQSAENSGQPHRLSIAMTIGGTMGAIGLILFLYGLFGHADYRQSANININLWWGLLMIAFGLIMGIGGYLSAKRHPNRP</sequence>
<feature type="transmembrane region" description="Helical" evidence="1">
    <location>
        <begin position="60"/>
        <end position="81"/>
    </location>
</feature>
<proteinExistence type="predicted"/>
<protein>
    <submittedName>
        <fullName evidence="2">Uncharacterized protein</fullName>
    </submittedName>
</protein>
<organism evidence="2 3">
    <name type="scientific">Dictyobacter alpinus</name>
    <dbReference type="NCBI Taxonomy" id="2014873"/>
    <lineage>
        <taxon>Bacteria</taxon>
        <taxon>Bacillati</taxon>
        <taxon>Chloroflexota</taxon>
        <taxon>Ktedonobacteria</taxon>
        <taxon>Ktedonobacterales</taxon>
        <taxon>Dictyobacteraceae</taxon>
        <taxon>Dictyobacter</taxon>
    </lineage>
</organism>
<dbReference type="EMBL" id="BIFT01000001">
    <property type="protein sequence ID" value="GCE25364.1"/>
    <property type="molecule type" value="Genomic_DNA"/>
</dbReference>
<name>A0A402B1Y4_9CHLR</name>
<dbReference type="Proteomes" id="UP000287171">
    <property type="component" value="Unassembled WGS sequence"/>
</dbReference>
<comment type="caution">
    <text evidence="2">The sequence shown here is derived from an EMBL/GenBank/DDBJ whole genome shotgun (WGS) entry which is preliminary data.</text>
</comment>
<keyword evidence="1" id="KW-0812">Transmembrane</keyword>
<gene>
    <name evidence="2" type="ORF">KDA_08480</name>
</gene>
<dbReference type="AlphaFoldDB" id="A0A402B1Y4"/>
<reference evidence="3" key="1">
    <citation type="submission" date="2018-12" db="EMBL/GenBank/DDBJ databases">
        <title>Tengunoibacter tsumagoiensis gen. nov., sp. nov., Dictyobacter kobayashii sp. nov., D. alpinus sp. nov., and D. joshuensis sp. nov. and description of Dictyobacteraceae fam. nov. within the order Ktedonobacterales isolated from Tengu-no-mugimeshi.</title>
        <authorList>
            <person name="Wang C.M."/>
            <person name="Zheng Y."/>
            <person name="Sakai Y."/>
            <person name="Toyoda A."/>
            <person name="Minakuchi Y."/>
            <person name="Abe K."/>
            <person name="Yokota A."/>
            <person name="Yabe S."/>
        </authorList>
    </citation>
    <scope>NUCLEOTIDE SEQUENCE [LARGE SCALE GENOMIC DNA]</scope>
    <source>
        <strain evidence="3">Uno16</strain>
    </source>
</reference>
<keyword evidence="1" id="KW-1133">Transmembrane helix</keyword>
<dbReference type="RefSeq" id="WP_218027415.1">
    <property type="nucleotide sequence ID" value="NZ_BIFT01000001.1"/>
</dbReference>
<keyword evidence="1" id="KW-0472">Membrane</keyword>
<keyword evidence="3" id="KW-1185">Reference proteome</keyword>
<evidence type="ECO:0000256" key="1">
    <source>
        <dbReference type="SAM" id="Phobius"/>
    </source>
</evidence>
<evidence type="ECO:0000313" key="3">
    <source>
        <dbReference type="Proteomes" id="UP000287171"/>
    </source>
</evidence>
<accession>A0A402B1Y4</accession>
<feature type="transmembrane region" description="Helical" evidence="1">
    <location>
        <begin position="22"/>
        <end position="45"/>
    </location>
</feature>
<evidence type="ECO:0000313" key="2">
    <source>
        <dbReference type="EMBL" id="GCE25364.1"/>
    </source>
</evidence>